<dbReference type="PANTHER" id="PTHR30619:SF1">
    <property type="entry name" value="RECOMBINATION PROTEIN 2"/>
    <property type="match status" value="1"/>
</dbReference>
<dbReference type="AlphaFoldDB" id="A0A5D0HTA8"/>
<dbReference type="PANTHER" id="PTHR30619">
    <property type="entry name" value="DNA INTERNALIZATION/COMPETENCE PROTEIN COMEC/REC2"/>
    <property type="match status" value="1"/>
</dbReference>
<evidence type="ECO:0000259" key="1">
    <source>
        <dbReference type="Pfam" id="PF00753"/>
    </source>
</evidence>
<name>A0A5D0HTA8_9FLAO</name>
<dbReference type="InterPro" id="IPR001279">
    <property type="entry name" value="Metallo-B-lactamas"/>
</dbReference>
<organism evidence="2 3">
    <name type="scientific">Seonamhaeicola marinus</name>
    <dbReference type="NCBI Taxonomy" id="1912246"/>
    <lineage>
        <taxon>Bacteria</taxon>
        <taxon>Pseudomonadati</taxon>
        <taxon>Bacteroidota</taxon>
        <taxon>Flavobacteriia</taxon>
        <taxon>Flavobacteriales</taxon>
        <taxon>Flavobacteriaceae</taxon>
    </lineage>
</organism>
<evidence type="ECO:0000313" key="3">
    <source>
        <dbReference type="Proteomes" id="UP000323930"/>
    </source>
</evidence>
<dbReference type="Gene3D" id="3.60.15.10">
    <property type="entry name" value="Ribonuclease Z/Hydroxyacylglutathione hydrolase-like"/>
    <property type="match status" value="1"/>
</dbReference>
<accession>A0A5D0HTA8</accession>
<keyword evidence="2" id="KW-0378">Hydrolase</keyword>
<dbReference type="InterPro" id="IPR036866">
    <property type="entry name" value="RibonucZ/Hydroxyglut_hydro"/>
</dbReference>
<reference evidence="2 3" key="1">
    <citation type="submission" date="2019-08" db="EMBL/GenBank/DDBJ databases">
        <title>Seonamhaeicola sediminis sp. nov., isolated from marine sediment.</title>
        <authorList>
            <person name="Cao W.R."/>
        </authorList>
    </citation>
    <scope>NUCLEOTIDE SEQUENCE [LARGE SCALE GENOMIC DNA]</scope>
    <source>
        <strain evidence="2 3">B011</strain>
    </source>
</reference>
<dbReference type="InterPro" id="IPR052159">
    <property type="entry name" value="Competence_DNA_uptake"/>
</dbReference>
<protein>
    <submittedName>
        <fullName evidence="2">MBL fold metallo-hydrolase</fullName>
    </submittedName>
</protein>
<proteinExistence type="predicted"/>
<dbReference type="GO" id="GO:0016787">
    <property type="term" value="F:hydrolase activity"/>
    <property type="evidence" value="ECO:0007669"/>
    <property type="project" value="UniProtKB-KW"/>
</dbReference>
<dbReference type="OrthoDB" id="418728at2"/>
<comment type="caution">
    <text evidence="2">The sequence shown here is derived from an EMBL/GenBank/DDBJ whole genome shotgun (WGS) entry which is preliminary data.</text>
</comment>
<dbReference type="Pfam" id="PF00753">
    <property type="entry name" value="Lactamase_B"/>
    <property type="match status" value="1"/>
</dbReference>
<feature type="domain" description="Metallo-beta-lactamase" evidence="1">
    <location>
        <begin position="20"/>
        <end position="116"/>
    </location>
</feature>
<dbReference type="Proteomes" id="UP000323930">
    <property type="component" value="Unassembled WGS sequence"/>
</dbReference>
<keyword evidence="3" id="KW-1185">Reference proteome</keyword>
<dbReference type="EMBL" id="VSDQ01000679">
    <property type="protein sequence ID" value="TYA74623.1"/>
    <property type="molecule type" value="Genomic_DNA"/>
</dbReference>
<dbReference type="SUPFAM" id="SSF56281">
    <property type="entry name" value="Metallo-hydrolase/oxidoreductase"/>
    <property type="match status" value="1"/>
</dbReference>
<evidence type="ECO:0000313" key="2">
    <source>
        <dbReference type="EMBL" id="TYA74623.1"/>
    </source>
</evidence>
<gene>
    <name evidence="2" type="ORF">FUA24_15005</name>
</gene>
<sequence length="365" mass="42044">MWLCNKGRPMISIKFLKAVNGDCILISFKDSQNKAKNILIDGGRDATYFDRVRRKGPLKSIIDDIKHREEKVDLLILSHIDNDHIEGLLKWFEQDKKAPKFINEVWFNSGEAIAKYLNKPKNDDLDLFIADGSNVFTGVDEGIEFQEYLKKHNLDRDDIIKKGLERDFFNLKVNVLTPSHKQLEDLLEHYQEKTGDVKYTGARNDWSKNLSDIISEEEKPSFRFRQDRSEKNGSSITMLITHEGKKFLLLADSHPKEVCEALKDLGYKKENPVKVEFMQVSHHGSKANNNKELFDLVDTQNYIISTNSSGHGHPHKSVIARITAKNPKATIYSNYEVVVDNLLTEQDKTDFPELQVKLISEFHIK</sequence>